<name>A0ACC3NZC9_9PEZI</name>
<proteinExistence type="predicted"/>
<organism evidence="1 2">
    <name type="scientific">Vermiconidia calcicola</name>
    <dbReference type="NCBI Taxonomy" id="1690605"/>
    <lineage>
        <taxon>Eukaryota</taxon>
        <taxon>Fungi</taxon>
        <taxon>Dikarya</taxon>
        <taxon>Ascomycota</taxon>
        <taxon>Pezizomycotina</taxon>
        <taxon>Dothideomycetes</taxon>
        <taxon>Dothideomycetidae</taxon>
        <taxon>Mycosphaerellales</taxon>
        <taxon>Extremaceae</taxon>
        <taxon>Vermiconidia</taxon>
    </lineage>
</organism>
<keyword evidence="2" id="KW-1185">Reference proteome</keyword>
<protein>
    <submittedName>
        <fullName evidence="1">Uncharacterized protein</fullName>
    </submittedName>
</protein>
<evidence type="ECO:0000313" key="2">
    <source>
        <dbReference type="Proteomes" id="UP001281147"/>
    </source>
</evidence>
<evidence type="ECO:0000313" key="1">
    <source>
        <dbReference type="EMBL" id="KAK3725939.1"/>
    </source>
</evidence>
<reference evidence="1" key="1">
    <citation type="submission" date="2023-07" db="EMBL/GenBank/DDBJ databases">
        <title>Black Yeasts Isolated from many extreme environments.</title>
        <authorList>
            <person name="Coleine C."/>
            <person name="Stajich J.E."/>
            <person name="Selbmann L."/>
        </authorList>
    </citation>
    <scope>NUCLEOTIDE SEQUENCE</scope>
    <source>
        <strain evidence="1">CCFEE 5714</strain>
    </source>
</reference>
<dbReference type="EMBL" id="JAUTXU010000001">
    <property type="protein sequence ID" value="KAK3725939.1"/>
    <property type="molecule type" value="Genomic_DNA"/>
</dbReference>
<accession>A0ACC3NZC9</accession>
<comment type="caution">
    <text evidence="1">The sequence shown here is derived from an EMBL/GenBank/DDBJ whole genome shotgun (WGS) entry which is preliminary data.</text>
</comment>
<gene>
    <name evidence="1" type="ORF">LTR37_000087</name>
</gene>
<dbReference type="Proteomes" id="UP001281147">
    <property type="component" value="Unassembled WGS sequence"/>
</dbReference>
<sequence>MYLDLSCCSSRHTTTTSTKLTGDAHQRNLHHRQTSRKISQHNVIVSPPSYSIRISLRHKCHGSIVAPPSQEPKVREQYRLIPSSVGSDAKISGAKIDPLHSEMKENVPRAESEGGVAGSDRNIDQARENPLGGQGVGKHPEPHDDNQGTVGRDATISGTKIDPLVNQAQQVGQPATGLTTEEVDATRIQPLGGVREDK</sequence>